<keyword evidence="4" id="KW-1185">Reference proteome</keyword>
<accession>A0A919N5C3</accession>
<keyword evidence="2" id="KW-1133">Transmembrane helix</keyword>
<dbReference type="InterPro" id="IPR043993">
    <property type="entry name" value="T4SS_pilin"/>
</dbReference>
<keyword evidence="2" id="KW-0812">Transmembrane</keyword>
<feature type="transmembrane region" description="Helical" evidence="2">
    <location>
        <begin position="114"/>
        <end position="133"/>
    </location>
</feature>
<gene>
    <name evidence="3" type="ORF">Asi03nite_22140</name>
</gene>
<name>A0A919N5C3_9ACTN</name>
<dbReference type="RefSeq" id="WP_203678614.1">
    <property type="nucleotide sequence ID" value="NZ_BOMW01000020.1"/>
</dbReference>
<feature type="region of interest" description="Disordered" evidence="1">
    <location>
        <begin position="1"/>
        <end position="21"/>
    </location>
</feature>
<comment type="caution">
    <text evidence="3">The sequence shown here is derived from an EMBL/GenBank/DDBJ whole genome shotgun (WGS) entry which is preliminary data.</text>
</comment>
<evidence type="ECO:0000256" key="2">
    <source>
        <dbReference type="SAM" id="Phobius"/>
    </source>
</evidence>
<evidence type="ECO:0008006" key="5">
    <source>
        <dbReference type="Google" id="ProtNLM"/>
    </source>
</evidence>
<reference evidence="3" key="1">
    <citation type="submission" date="2021-01" db="EMBL/GenBank/DDBJ databases">
        <title>Whole genome shotgun sequence of Actinoplanes siamensis NBRC 109076.</title>
        <authorList>
            <person name="Komaki H."/>
            <person name="Tamura T."/>
        </authorList>
    </citation>
    <scope>NUCLEOTIDE SEQUENCE</scope>
    <source>
        <strain evidence="3">NBRC 109076</strain>
    </source>
</reference>
<evidence type="ECO:0000256" key="1">
    <source>
        <dbReference type="SAM" id="MobiDB-lite"/>
    </source>
</evidence>
<protein>
    <recommendedName>
        <fullName evidence="5">TrbC/VIRB2 family protein</fullName>
    </recommendedName>
</protein>
<sequence>MNRHPLKQPIPPPRRPTGDRRHQLTRAVRLLGAAAIAAAVLLLGAAPEAAFAAVPADTVLAADSIGAVLINVRVWMMGFLGAYASLCLTVGFLRYTSGEPGEVEKGKTAFRSAAIGYVGALLVPLLLTIIAAWTN</sequence>
<dbReference type="AlphaFoldDB" id="A0A919N5C3"/>
<evidence type="ECO:0000313" key="3">
    <source>
        <dbReference type="EMBL" id="GIF04676.1"/>
    </source>
</evidence>
<dbReference type="PROSITE" id="PS51318">
    <property type="entry name" value="TAT"/>
    <property type="match status" value="1"/>
</dbReference>
<evidence type="ECO:0000313" key="4">
    <source>
        <dbReference type="Proteomes" id="UP000629619"/>
    </source>
</evidence>
<proteinExistence type="predicted"/>
<organism evidence="3 4">
    <name type="scientific">Actinoplanes siamensis</name>
    <dbReference type="NCBI Taxonomy" id="1223317"/>
    <lineage>
        <taxon>Bacteria</taxon>
        <taxon>Bacillati</taxon>
        <taxon>Actinomycetota</taxon>
        <taxon>Actinomycetes</taxon>
        <taxon>Micromonosporales</taxon>
        <taxon>Micromonosporaceae</taxon>
        <taxon>Actinoplanes</taxon>
    </lineage>
</organism>
<keyword evidence="2" id="KW-0472">Membrane</keyword>
<feature type="transmembrane region" description="Helical" evidence="2">
    <location>
        <begin position="68"/>
        <end position="93"/>
    </location>
</feature>
<dbReference type="EMBL" id="BOMW01000020">
    <property type="protein sequence ID" value="GIF04676.1"/>
    <property type="molecule type" value="Genomic_DNA"/>
</dbReference>
<dbReference type="InterPro" id="IPR006311">
    <property type="entry name" value="TAT_signal"/>
</dbReference>
<dbReference type="Proteomes" id="UP000629619">
    <property type="component" value="Unassembled WGS sequence"/>
</dbReference>
<dbReference type="Pfam" id="PF18895">
    <property type="entry name" value="T4SS_pilin"/>
    <property type="match status" value="1"/>
</dbReference>